<dbReference type="Proteomes" id="UP001500227">
    <property type="component" value="Unassembled WGS sequence"/>
</dbReference>
<protein>
    <submittedName>
        <fullName evidence="1">Uncharacterized protein</fullName>
    </submittedName>
</protein>
<gene>
    <name evidence="1" type="ORF">GCM10023337_21370</name>
</gene>
<dbReference type="RefSeq" id="WP_260649673.1">
    <property type="nucleotide sequence ID" value="NZ_BAABKD010000011.1"/>
</dbReference>
<comment type="caution">
    <text evidence="1">The sequence shown here is derived from an EMBL/GenBank/DDBJ whole genome shotgun (WGS) entry which is preliminary data.</text>
</comment>
<sequence length="85" mass="9522">MSYQFEIDGQTFTGSVVPGSSYMHITHVDSNQFIGAFQPDAPSLFGPRPSGAWRSIGQNTCLSLLEKIQPMVAELCKQRIINRYR</sequence>
<evidence type="ECO:0000313" key="2">
    <source>
        <dbReference type="Proteomes" id="UP001500227"/>
    </source>
</evidence>
<proteinExistence type="predicted"/>
<dbReference type="EMBL" id="BAABKD010000011">
    <property type="protein sequence ID" value="GAA5093060.1"/>
    <property type="molecule type" value="Genomic_DNA"/>
</dbReference>
<name>A0ABP9M8S3_9BURK</name>
<organism evidence="1 2">
    <name type="scientific">Paenalcaligenes hermetiae</name>
    <dbReference type="NCBI Taxonomy" id="1157987"/>
    <lineage>
        <taxon>Bacteria</taxon>
        <taxon>Pseudomonadati</taxon>
        <taxon>Pseudomonadota</taxon>
        <taxon>Betaproteobacteria</taxon>
        <taxon>Burkholderiales</taxon>
        <taxon>Alcaligenaceae</taxon>
        <taxon>Paenalcaligenes</taxon>
    </lineage>
</organism>
<evidence type="ECO:0000313" key="1">
    <source>
        <dbReference type="EMBL" id="GAA5093060.1"/>
    </source>
</evidence>
<accession>A0ABP9M8S3</accession>
<keyword evidence="2" id="KW-1185">Reference proteome</keyword>
<reference evidence="2" key="1">
    <citation type="journal article" date="2019" name="Int. J. Syst. Evol. Microbiol.">
        <title>The Global Catalogue of Microorganisms (GCM) 10K type strain sequencing project: providing services to taxonomists for standard genome sequencing and annotation.</title>
        <authorList>
            <consortium name="The Broad Institute Genomics Platform"/>
            <consortium name="The Broad Institute Genome Sequencing Center for Infectious Disease"/>
            <person name="Wu L."/>
            <person name="Ma J."/>
        </authorList>
    </citation>
    <scope>NUCLEOTIDE SEQUENCE [LARGE SCALE GENOMIC DNA]</scope>
    <source>
        <strain evidence="2">JCM 18423</strain>
    </source>
</reference>